<keyword evidence="1" id="KW-1133">Transmembrane helix</keyword>
<evidence type="ECO:0000313" key="3">
    <source>
        <dbReference type="Proteomes" id="UP000007463"/>
    </source>
</evidence>
<reference evidence="2 3" key="1">
    <citation type="journal article" date="2011" name="Stand. Genomic Sci.">
        <title>Complete genome sequence of the gliding freshwater bacterium Fluviicola taffensis type strain (RW262).</title>
        <authorList>
            <person name="Woyke T."/>
            <person name="Chertkov O."/>
            <person name="Lapidus A."/>
            <person name="Nolan M."/>
            <person name="Lucas S."/>
            <person name="Del Rio T.G."/>
            <person name="Tice H."/>
            <person name="Cheng J.F."/>
            <person name="Tapia R."/>
            <person name="Han C."/>
            <person name="Goodwin L."/>
            <person name="Pitluck S."/>
            <person name="Liolios K."/>
            <person name="Pagani I."/>
            <person name="Ivanova N."/>
            <person name="Huntemann M."/>
            <person name="Mavromatis K."/>
            <person name="Mikhailova N."/>
            <person name="Pati A."/>
            <person name="Chen A."/>
            <person name="Palaniappan K."/>
            <person name="Land M."/>
            <person name="Hauser L."/>
            <person name="Brambilla E.M."/>
            <person name="Rohde M."/>
            <person name="Mwirichia R."/>
            <person name="Sikorski J."/>
            <person name="Tindall B.J."/>
            <person name="Goker M."/>
            <person name="Bristow J."/>
            <person name="Eisen J.A."/>
            <person name="Markowitz V."/>
            <person name="Hugenholtz P."/>
            <person name="Klenk H.P."/>
            <person name="Kyrpides N.C."/>
        </authorList>
    </citation>
    <scope>NUCLEOTIDE SEQUENCE [LARGE SCALE GENOMIC DNA]</scope>
    <source>
        <strain evidence="3">DSM 16823 / RW262 / RW262</strain>
    </source>
</reference>
<feature type="transmembrane region" description="Helical" evidence="1">
    <location>
        <begin position="7"/>
        <end position="30"/>
    </location>
</feature>
<reference evidence="3" key="2">
    <citation type="submission" date="2011-02" db="EMBL/GenBank/DDBJ databases">
        <title>The complete genome of Fluviicola taffensis DSM 16823.</title>
        <authorList>
            <consortium name="US DOE Joint Genome Institute (JGI-PGF)"/>
            <person name="Lucas S."/>
            <person name="Copeland A."/>
            <person name="Lapidus A."/>
            <person name="Bruce D."/>
            <person name="Goodwin L."/>
            <person name="Pitluck S."/>
            <person name="Kyrpides N."/>
            <person name="Mavromatis K."/>
            <person name="Ivanova N."/>
            <person name="Mikhailova N."/>
            <person name="Pagani I."/>
            <person name="Chertkov O."/>
            <person name="Detter J.C."/>
            <person name="Han C."/>
            <person name="Tapia R."/>
            <person name="Land M."/>
            <person name="Hauser L."/>
            <person name="Markowitz V."/>
            <person name="Cheng J.-F."/>
            <person name="Hugenholtz P."/>
            <person name="Woyke T."/>
            <person name="Wu D."/>
            <person name="Tindall B."/>
            <person name="Pomrenke H.G."/>
            <person name="Brambilla E."/>
            <person name="Klenk H.-P."/>
            <person name="Eisen J.A."/>
        </authorList>
    </citation>
    <scope>NUCLEOTIDE SEQUENCE [LARGE SCALE GENOMIC DNA]</scope>
    <source>
        <strain evidence="3">DSM 16823 / RW262 / RW262</strain>
    </source>
</reference>
<dbReference type="AlphaFoldDB" id="F2IHG4"/>
<keyword evidence="1" id="KW-0812">Transmembrane</keyword>
<evidence type="ECO:0000256" key="1">
    <source>
        <dbReference type="SAM" id="Phobius"/>
    </source>
</evidence>
<evidence type="ECO:0000313" key="2">
    <source>
        <dbReference type="EMBL" id="AEA43729.1"/>
    </source>
</evidence>
<dbReference type="KEGG" id="fte:Fluta_1737"/>
<organism evidence="2 3">
    <name type="scientific">Fluviicola taffensis (strain DSM 16823 / NCIMB 13979 / RW262)</name>
    <dbReference type="NCBI Taxonomy" id="755732"/>
    <lineage>
        <taxon>Bacteria</taxon>
        <taxon>Pseudomonadati</taxon>
        <taxon>Bacteroidota</taxon>
        <taxon>Flavobacteriia</taxon>
        <taxon>Flavobacteriales</taxon>
        <taxon>Crocinitomicaceae</taxon>
        <taxon>Fluviicola</taxon>
    </lineage>
</organism>
<accession>F2IHG4</accession>
<keyword evidence="1" id="KW-0472">Membrane</keyword>
<proteinExistence type="predicted"/>
<dbReference type="Proteomes" id="UP000007463">
    <property type="component" value="Chromosome"/>
</dbReference>
<dbReference type="STRING" id="755732.Fluta_1737"/>
<name>F2IHG4_FLUTR</name>
<dbReference type="RefSeq" id="WP_013686499.1">
    <property type="nucleotide sequence ID" value="NC_015321.1"/>
</dbReference>
<sequence precursor="true">MKKRRLILIVLLSAVSLYYIGSFLYVFIVYTEKSNNDFSYVDKTLKMSFEDSSYFTENTKSQLAIQYSGQYKKLHYFSLYRYKKNYNFIIRKLSDNTTNLKNNFKVVHAKNQNDGLVTYDLNESYQFIYKVDIDRSHGPNKNLIIDGKNIEVLKHTKDSLLIHGNIYDLSIGKKDEYVNEGLYMQDETFFRTAINTELLIFNRDDKLYFYILFPDGQQIVPKGILNEIR</sequence>
<keyword evidence="3" id="KW-1185">Reference proteome</keyword>
<dbReference type="EMBL" id="CP002542">
    <property type="protein sequence ID" value="AEA43729.1"/>
    <property type="molecule type" value="Genomic_DNA"/>
</dbReference>
<protein>
    <submittedName>
        <fullName evidence="2">Uncharacterized protein</fullName>
    </submittedName>
</protein>
<gene>
    <name evidence="2" type="ordered locus">Fluta_1737</name>
</gene>
<dbReference type="HOGENOM" id="CLU_1208320_0_0_10"/>